<proteinExistence type="predicted"/>
<evidence type="ECO:0000313" key="1">
    <source>
        <dbReference type="EMBL" id="TMS06672.1"/>
    </source>
</evidence>
<organism evidence="1 2">
    <name type="scientific">Larimichthys crocea</name>
    <name type="common">Large yellow croaker</name>
    <name type="synonym">Pseudosciaena crocea</name>
    <dbReference type="NCBI Taxonomy" id="215358"/>
    <lineage>
        <taxon>Eukaryota</taxon>
        <taxon>Metazoa</taxon>
        <taxon>Chordata</taxon>
        <taxon>Craniata</taxon>
        <taxon>Vertebrata</taxon>
        <taxon>Euteleostomi</taxon>
        <taxon>Actinopterygii</taxon>
        <taxon>Neopterygii</taxon>
        <taxon>Teleostei</taxon>
        <taxon>Neoteleostei</taxon>
        <taxon>Acanthomorphata</taxon>
        <taxon>Eupercaria</taxon>
        <taxon>Sciaenidae</taxon>
        <taxon>Larimichthys</taxon>
    </lineage>
</organism>
<name>A0ACD3QHP8_LARCR</name>
<comment type="caution">
    <text evidence="1">The sequence shown here is derived from an EMBL/GenBank/DDBJ whole genome shotgun (WGS) entry which is preliminary data.</text>
</comment>
<reference evidence="1" key="1">
    <citation type="submission" date="2018-11" db="EMBL/GenBank/DDBJ databases">
        <title>The sequence and de novo assembly of Larimichthys crocea genome using PacBio and Hi-C technologies.</title>
        <authorList>
            <person name="Xu P."/>
            <person name="Chen B."/>
            <person name="Zhou Z."/>
            <person name="Ke Q."/>
            <person name="Wu Y."/>
            <person name="Bai H."/>
            <person name="Pu F."/>
        </authorList>
    </citation>
    <scope>NUCLEOTIDE SEQUENCE</scope>
    <source>
        <tissue evidence="1">Muscle</tissue>
    </source>
</reference>
<accession>A0ACD3QHP8</accession>
<dbReference type="EMBL" id="CM011692">
    <property type="protein sequence ID" value="TMS06672.1"/>
    <property type="molecule type" value="Genomic_DNA"/>
</dbReference>
<keyword evidence="2" id="KW-1185">Reference proteome</keyword>
<gene>
    <name evidence="1" type="ORF">E3U43_016431</name>
</gene>
<dbReference type="Proteomes" id="UP000793456">
    <property type="component" value="Chromosome XIX"/>
</dbReference>
<sequence length="300" mass="34195">MAGEVWNRVNIPFPSAVSSVRVHFGSSTDEIVKNLWTENEKVLQLMRSEILQTEVRVLYELMYNLNNSTRGSKTFKALKQVEQCINRLKNMKLNVALQELAELCPSKTQRVLGIKAQECDVPSQPFLEWLCLKVLGAAQLMSCTLNRCSRAFLLSKQHMKLEEFLVLNMVITSMLSRLWVIFRGILVSLCTLYQQILMLLSEVAKAQPMPYLTDFSLPADLTQFLGLSDAILPSKQLTDIKKQKKKRPTVKVQNSRQKMNFKEDLGVAIERGADLDAHLKPFLKPLRDFTQSTSSTQKND</sequence>
<protein>
    <submittedName>
        <fullName evidence="1">Uncharacterized protein</fullName>
    </submittedName>
</protein>
<evidence type="ECO:0000313" key="2">
    <source>
        <dbReference type="Proteomes" id="UP000793456"/>
    </source>
</evidence>